<dbReference type="Pfam" id="PF01585">
    <property type="entry name" value="G-patch"/>
    <property type="match status" value="1"/>
</dbReference>
<keyword evidence="1" id="KW-0949">S-adenosyl-L-methionine</keyword>
<dbReference type="AlphaFoldDB" id="A0A8D9DPF0"/>
<dbReference type="GO" id="GO:0005737">
    <property type="term" value="C:cytoplasm"/>
    <property type="evidence" value="ECO:0007669"/>
    <property type="project" value="TreeGrafter"/>
</dbReference>
<dbReference type="InterPro" id="IPR000467">
    <property type="entry name" value="G_patch_dom"/>
</dbReference>
<keyword evidence="1 5" id="KW-0489">Methyltransferase</keyword>
<feature type="compositionally biased region" description="Polar residues" evidence="2">
    <location>
        <begin position="285"/>
        <end position="300"/>
    </location>
</feature>
<comment type="catalytic activity">
    <reaction evidence="1">
        <text>a 5'-end (N(7)-methyl 5'-triphosphoguanosine)-ribonucleoside in mRNA + S-adenosyl-L-methionine = a 5'-end (N(7)-methyl 5'-triphosphoguanosine)-(2'-O-methyl-ribonucleoside) in mRNA + S-adenosyl-L-homocysteine + H(+)</text>
        <dbReference type="Rhea" id="RHEA:67020"/>
        <dbReference type="Rhea" id="RHEA-COMP:17167"/>
        <dbReference type="Rhea" id="RHEA-COMP:17168"/>
        <dbReference type="ChEBI" id="CHEBI:15378"/>
        <dbReference type="ChEBI" id="CHEBI:57856"/>
        <dbReference type="ChEBI" id="CHEBI:59789"/>
        <dbReference type="ChEBI" id="CHEBI:156461"/>
        <dbReference type="ChEBI" id="CHEBI:167609"/>
        <dbReference type="EC" id="2.1.1.57"/>
    </reaction>
</comment>
<dbReference type="SUPFAM" id="SSF53335">
    <property type="entry name" value="S-adenosyl-L-methionine-dependent methyltransferases"/>
    <property type="match status" value="1"/>
</dbReference>
<dbReference type="InterPro" id="IPR025816">
    <property type="entry name" value="RrmJ-type_MeTrfase"/>
</dbReference>
<dbReference type="PROSITE" id="PS50174">
    <property type="entry name" value="G_PATCH"/>
    <property type="match status" value="1"/>
</dbReference>
<dbReference type="GO" id="GO:0032259">
    <property type="term" value="P:methylation"/>
    <property type="evidence" value="ECO:0007669"/>
    <property type="project" value="UniProtKB-KW"/>
</dbReference>
<dbReference type="PANTHER" id="PTHR16121">
    <property type="entry name" value="CAP-SPECIFIC MRNA (NUCLEOSIDE-2'-O-)-METHYLTRANSFERASE 1-RELATED"/>
    <property type="match status" value="1"/>
</dbReference>
<name>A0A8D9DPF0_9HEMI</name>
<feature type="region of interest" description="Disordered" evidence="2">
    <location>
        <begin position="1"/>
        <end position="316"/>
    </location>
</feature>
<evidence type="ECO:0000313" key="5">
    <source>
        <dbReference type="EMBL" id="CAG6726297.1"/>
    </source>
</evidence>
<dbReference type="GO" id="GO:0003676">
    <property type="term" value="F:nucleic acid binding"/>
    <property type="evidence" value="ECO:0007669"/>
    <property type="project" value="UniProtKB-UniRule"/>
</dbReference>
<keyword evidence="1" id="KW-0507">mRNA processing</keyword>
<dbReference type="PANTHER" id="PTHR16121:SF0">
    <property type="entry name" value="CAP-SPECIFIC MRNA (NUCLEOSIDE-2'-O-)-METHYLTRANSFERASE 1"/>
    <property type="match status" value="1"/>
</dbReference>
<feature type="compositionally biased region" description="Basic and acidic residues" evidence="2">
    <location>
        <begin position="99"/>
        <end position="133"/>
    </location>
</feature>
<keyword evidence="1" id="KW-0506">mRNA capping</keyword>
<keyword evidence="1 5" id="KW-0808">Transferase</keyword>
<dbReference type="EMBL" id="HBUF01371353">
    <property type="protein sequence ID" value="CAG6726297.1"/>
    <property type="molecule type" value="Transcribed_RNA"/>
</dbReference>
<dbReference type="InterPro" id="IPR029063">
    <property type="entry name" value="SAM-dependent_MTases_sf"/>
</dbReference>
<dbReference type="PROSITE" id="PS51613">
    <property type="entry name" value="SAM_MT_RRMJ"/>
    <property type="match status" value="1"/>
</dbReference>
<dbReference type="Pfam" id="PF01728">
    <property type="entry name" value="FtsJ"/>
    <property type="match status" value="1"/>
</dbReference>
<dbReference type="SMART" id="SM00443">
    <property type="entry name" value="G_patch"/>
    <property type="match status" value="1"/>
</dbReference>
<comment type="subcellular location">
    <subcellularLocation>
        <location evidence="1">Nucleus</location>
    </subcellularLocation>
</comment>
<evidence type="ECO:0000256" key="2">
    <source>
        <dbReference type="SAM" id="MobiDB-lite"/>
    </source>
</evidence>
<dbReference type="InterPro" id="IPR050851">
    <property type="entry name" value="mRNA_Cap_2O-Ribose_MeTrfase"/>
</dbReference>
<dbReference type="EC" id="2.1.1.57" evidence="1"/>
<feature type="domain" description="RrmJ-type SAM-dependent 2'-O-MTase" evidence="4">
    <location>
        <begin position="463"/>
        <end position="677"/>
    </location>
</feature>
<evidence type="ECO:0000259" key="3">
    <source>
        <dbReference type="PROSITE" id="PS50174"/>
    </source>
</evidence>
<sequence length="1072" mass="122166">MSSEYMDSNDESDGSSSDSESFDTPATSHLYSSKAARKRLSTESSTAVSDDEFGLRKRVEQNPEYYSPPPVTSDSEHKLSVSSDQDGVGYYSPPPVQSDSERKYSTDSTDQRKYSFDSTDQQRKYSVDSDTRKYSVSSDQAYGETSYYSPPPVTSDTERKRSISSDVQVYSPPPLSDSEAQVVDDSDCSDNRGDRAGRPLHKKKIRDFYYGGSREETSTSVDTPTSTSSKFNFYNNSDDNTETTTVPYENNGGNKRSVPSESDDDDDDDDEVEHGKRQRLDSELSEASTAPSRKMSTQSESSEDNFRPPSYKPADTKLYSDVAEKLMQKMGYKEGKGLGKRGQGIVEPIQAFKQEGKRGLGLKIPYLDVETYKWDSKEEVIEPEESYTWLRGADLPSLSDSEMESWMEEGEKKLSIDNESKFCSPNLLKNVLQCKTVFDEMDGDKFFRARNRSNPFELIKNGPFLNRAAMKMANMDKRFECMFTNPVRENKSSLLGADQLLYFADVCAGPGGFSEYVLYRKQWRAKGIGFTLTGSHDFKLDDFFSGPSETFEPYYGVKENGDVYDPENILSLHQFVLKSTKGQGVHFMMADGGFSVEGQENIQEILSKRLYLCQFLVSLFIVRTDGHFVCKVFDMFTQFSAGLLYLLYRSYRQVTIFKPNTSRPANSERYIICKWKRPDCNAIRDYMFKLNKRLDHYSATSKRDIVSCVPFSILTSDEQFFDYLVTSNNIIAERQVVNLAKVKAFYIDPSLTEPQQASLKEECYRLWEIPLTARKSSHQRPEELFSSITGNQGNRWIDDVVSHEDQLLHRPSDLGVMNYVCDWHYVVMGSAPDKSPPAFYLGLGKHAIYRYRKDTHKWTIDTSLNIQLSPGTLLYGETVEEFKGQGAAQVKLKTFHIIDAFALGDRDISRMHYTMRHSQCQRFVQSLTQHSSSSQQWQIRMKTVFDLEKLPSDLDRIKVIKMKNGSTKLGLDMGDGQFSEATGLIFIKATKDPWIRSLSRSHNKKYFNNPTTKVSTYDLVPEACASFTECMKNRRLWTWEFGCGMKGEDPASETPVLHKRQLCSVIHEKNKK</sequence>
<dbReference type="GO" id="GO:0006370">
    <property type="term" value="P:7-methylguanosine mRNA capping"/>
    <property type="evidence" value="ECO:0007669"/>
    <property type="project" value="UniProtKB-UniRule"/>
</dbReference>
<evidence type="ECO:0000259" key="4">
    <source>
        <dbReference type="PROSITE" id="PS51613"/>
    </source>
</evidence>
<reference evidence="5" key="1">
    <citation type="submission" date="2021-05" db="EMBL/GenBank/DDBJ databases">
        <authorList>
            <person name="Alioto T."/>
            <person name="Alioto T."/>
            <person name="Gomez Garrido J."/>
        </authorList>
    </citation>
    <scope>NUCLEOTIDE SEQUENCE</scope>
</reference>
<protein>
    <recommendedName>
        <fullName evidence="1">Cap-specific mRNA (nucleoside-2'-O-)-methyltransferase 1</fullName>
        <ecNumber evidence="1">2.1.1.57</ecNumber>
    </recommendedName>
    <alternativeName>
        <fullName evidence="1">Cap1 2'O-ribose methyltransferase 1</fullName>
    </alternativeName>
</protein>
<dbReference type="FunFam" id="3.40.50.12760:FF:000004">
    <property type="entry name" value="FtsJ-like methyltransferase"/>
    <property type="match status" value="1"/>
</dbReference>
<dbReference type="GO" id="GO:0016556">
    <property type="term" value="P:mRNA modification"/>
    <property type="evidence" value="ECO:0007669"/>
    <property type="project" value="UniProtKB-UniRule"/>
</dbReference>
<dbReference type="InterPro" id="IPR002877">
    <property type="entry name" value="RNA_MeTrfase_FtsJ_dom"/>
</dbReference>
<evidence type="ECO:0000256" key="1">
    <source>
        <dbReference type="RuleBase" id="RU368012"/>
    </source>
</evidence>
<accession>A0A8D9DPF0</accession>
<feature type="compositionally biased region" description="Acidic residues" evidence="2">
    <location>
        <begin position="261"/>
        <end position="272"/>
    </location>
</feature>
<feature type="compositionally biased region" description="Low complexity" evidence="2">
    <location>
        <begin position="14"/>
        <end position="23"/>
    </location>
</feature>
<dbReference type="GO" id="GO:0005634">
    <property type="term" value="C:nucleus"/>
    <property type="evidence" value="ECO:0007669"/>
    <property type="project" value="UniProtKB-SubCell"/>
</dbReference>
<comment type="function">
    <text evidence="1">S-adenosyl-L-methionine-dependent methyltransferase that mediates RNA cap1 2'-O-ribose methylation to the 5'-cap structure of RNAs. Methylates the ribose of the first nucleotide of a m(7)GpppG-capped mRNA to produce m(7)GpppNmp (cap1).</text>
</comment>
<feature type="compositionally biased region" description="Low complexity" evidence="2">
    <location>
        <begin position="218"/>
        <end position="229"/>
    </location>
</feature>
<dbReference type="GO" id="GO:0004483">
    <property type="term" value="F:methyltransferase cap1 activity"/>
    <property type="evidence" value="ECO:0007669"/>
    <property type="project" value="UniProtKB-UniRule"/>
</dbReference>
<dbReference type="Gene3D" id="3.40.50.12760">
    <property type="match status" value="1"/>
</dbReference>
<organism evidence="5">
    <name type="scientific">Cacopsylla melanoneura</name>
    <dbReference type="NCBI Taxonomy" id="428564"/>
    <lineage>
        <taxon>Eukaryota</taxon>
        <taxon>Metazoa</taxon>
        <taxon>Ecdysozoa</taxon>
        <taxon>Arthropoda</taxon>
        <taxon>Hexapoda</taxon>
        <taxon>Insecta</taxon>
        <taxon>Pterygota</taxon>
        <taxon>Neoptera</taxon>
        <taxon>Paraneoptera</taxon>
        <taxon>Hemiptera</taxon>
        <taxon>Sternorrhyncha</taxon>
        <taxon>Psylloidea</taxon>
        <taxon>Psyllidae</taxon>
        <taxon>Psyllinae</taxon>
        <taxon>Cacopsylla</taxon>
    </lineage>
</organism>
<keyword evidence="1" id="KW-0539">Nucleus</keyword>
<feature type="compositionally biased region" description="Basic and acidic residues" evidence="2">
    <location>
        <begin position="273"/>
        <end position="282"/>
    </location>
</feature>
<proteinExistence type="predicted"/>
<feature type="domain" description="G-patch" evidence="3">
    <location>
        <begin position="319"/>
        <end position="365"/>
    </location>
</feature>
<feature type="compositionally biased region" description="Polar residues" evidence="2">
    <location>
        <begin position="230"/>
        <end position="260"/>
    </location>
</feature>